<protein>
    <submittedName>
        <fullName evidence="4">GNAT family N-acetyltransferase</fullName>
        <ecNumber evidence="4">2.3.1.-</ecNumber>
    </submittedName>
</protein>
<dbReference type="RefSeq" id="WP_341725816.1">
    <property type="nucleotide sequence ID" value="NZ_JBBWWT010000003.1"/>
</dbReference>
<dbReference type="SUPFAM" id="SSF55729">
    <property type="entry name" value="Acyl-CoA N-acyltransferases (Nat)"/>
    <property type="match status" value="1"/>
</dbReference>
<proteinExistence type="predicted"/>
<gene>
    <name evidence="4" type="ORF">AAD027_09720</name>
</gene>
<dbReference type="PROSITE" id="PS51186">
    <property type="entry name" value="GNAT"/>
    <property type="match status" value="1"/>
</dbReference>
<name>A0ABU9J091_9GAMM</name>
<evidence type="ECO:0000313" key="4">
    <source>
        <dbReference type="EMBL" id="MEL1264641.1"/>
    </source>
</evidence>
<reference evidence="4 5" key="1">
    <citation type="submission" date="2024-04" db="EMBL/GenBank/DDBJ databases">
        <title>Draft genome sequence of Pseudoxanthomonas putridarboris WD12.</title>
        <authorList>
            <person name="Oh J."/>
        </authorList>
    </citation>
    <scope>NUCLEOTIDE SEQUENCE [LARGE SCALE GENOMIC DNA]</scope>
    <source>
        <strain evidence="4 5">WD12</strain>
    </source>
</reference>
<dbReference type="Pfam" id="PF13673">
    <property type="entry name" value="Acetyltransf_10"/>
    <property type="match status" value="1"/>
</dbReference>
<evidence type="ECO:0000313" key="5">
    <source>
        <dbReference type="Proteomes" id="UP001459204"/>
    </source>
</evidence>
<dbReference type="Pfam" id="PF25559">
    <property type="entry name" value="DUF7931"/>
    <property type="match status" value="1"/>
</dbReference>
<keyword evidence="5" id="KW-1185">Reference proteome</keyword>
<dbReference type="GO" id="GO:0016746">
    <property type="term" value="F:acyltransferase activity"/>
    <property type="evidence" value="ECO:0007669"/>
    <property type="project" value="UniProtKB-KW"/>
</dbReference>
<dbReference type="EMBL" id="JBBWWT010000003">
    <property type="protein sequence ID" value="MEL1264641.1"/>
    <property type="molecule type" value="Genomic_DNA"/>
</dbReference>
<evidence type="ECO:0000256" key="2">
    <source>
        <dbReference type="ARBA" id="ARBA00023315"/>
    </source>
</evidence>
<feature type="domain" description="N-acetyltransferase" evidence="3">
    <location>
        <begin position="5"/>
        <end position="146"/>
    </location>
</feature>
<dbReference type="PANTHER" id="PTHR43877:SF1">
    <property type="entry name" value="ACETYLTRANSFERASE"/>
    <property type="match status" value="1"/>
</dbReference>
<evidence type="ECO:0000259" key="3">
    <source>
        <dbReference type="PROSITE" id="PS51186"/>
    </source>
</evidence>
<dbReference type="InterPro" id="IPR050832">
    <property type="entry name" value="Bact_Acetyltransf"/>
</dbReference>
<dbReference type="Proteomes" id="UP001459204">
    <property type="component" value="Unassembled WGS sequence"/>
</dbReference>
<dbReference type="CDD" id="cd04301">
    <property type="entry name" value="NAT_SF"/>
    <property type="match status" value="1"/>
</dbReference>
<accession>A0ABU9J091</accession>
<dbReference type="PANTHER" id="PTHR43877">
    <property type="entry name" value="AMINOALKYLPHOSPHONATE N-ACETYLTRANSFERASE-RELATED-RELATED"/>
    <property type="match status" value="1"/>
</dbReference>
<keyword evidence="1 4" id="KW-0808">Transferase</keyword>
<dbReference type="InterPro" id="IPR016181">
    <property type="entry name" value="Acyl_CoA_acyltransferase"/>
</dbReference>
<keyword evidence="2 4" id="KW-0012">Acyltransferase</keyword>
<dbReference type="Gene3D" id="3.40.630.30">
    <property type="match status" value="1"/>
</dbReference>
<dbReference type="EC" id="2.3.1.-" evidence="4"/>
<comment type="caution">
    <text evidence="4">The sequence shown here is derived from an EMBL/GenBank/DDBJ whole genome shotgun (WGS) entry which is preliminary data.</text>
</comment>
<dbReference type="InterPro" id="IPR000182">
    <property type="entry name" value="GNAT_dom"/>
</dbReference>
<sequence length="304" mass="33813">MNGAPGFRIASVGYRAALDDLRRVRETVFVQEQNVPLEEEWDALDPLCHHVVAYDSGTGQPIGTGRLTPERRIGRMAVLAGWRGRGVGDALLLALIGEARRRQWPEVSLNAQVGAEAFYARHGFLPHGERFREAGIEHRAMRRRLGAPMAIEHVDEAVAIVTALATQARRSLYVYSRELDPGLFDAPPVLEALRRLATRQRGGEVRVLVQDAATPQRNLAPLIGLAQRLPSVFAFREALDPVDRGYPSAFVANDDAGYYFRPLGHRFDGEAGLEHGGRARQLREEFGHVWERARAVSEYRALGL</sequence>
<organism evidence="4 5">
    <name type="scientific">Pseudoxanthomonas putridarboris</name>
    <dbReference type="NCBI Taxonomy" id="752605"/>
    <lineage>
        <taxon>Bacteria</taxon>
        <taxon>Pseudomonadati</taxon>
        <taxon>Pseudomonadota</taxon>
        <taxon>Gammaproteobacteria</taxon>
        <taxon>Lysobacterales</taxon>
        <taxon>Lysobacteraceae</taxon>
        <taxon>Pseudoxanthomonas</taxon>
    </lineage>
</organism>
<evidence type="ECO:0000256" key="1">
    <source>
        <dbReference type="ARBA" id="ARBA00022679"/>
    </source>
</evidence>
<dbReference type="InterPro" id="IPR057691">
    <property type="entry name" value="DUF7931"/>
</dbReference>